<organism evidence="1 2">
    <name type="scientific">Megasphaera hexanoica</name>
    <dbReference type="NCBI Taxonomy" id="1675036"/>
    <lineage>
        <taxon>Bacteria</taxon>
        <taxon>Bacillati</taxon>
        <taxon>Bacillota</taxon>
        <taxon>Negativicutes</taxon>
        <taxon>Veillonellales</taxon>
        <taxon>Veillonellaceae</taxon>
        <taxon>Megasphaera</taxon>
    </lineage>
</organism>
<dbReference type="RefSeq" id="WP_113856092.1">
    <property type="nucleotide sequence ID" value="NZ_CP011940.1"/>
</dbReference>
<dbReference type="Proteomes" id="UP001605989">
    <property type="component" value="Unassembled WGS sequence"/>
</dbReference>
<accession>A0ABW7DRV7</accession>
<evidence type="ECO:0000313" key="2">
    <source>
        <dbReference type="Proteomes" id="UP001605989"/>
    </source>
</evidence>
<comment type="caution">
    <text evidence="1">The sequence shown here is derived from an EMBL/GenBank/DDBJ whole genome shotgun (WGS) entry which is preliminary data.</text>
</comment>
<evidence type="ECO:0008006" key="3">
    <source>
        <dbReference type="Google" id="ProtNLM"/>
    </source>
</evidence>
<proteinExistence type="predicted"/>
<name>A0ABW7DRV7_9FIRM</name>
<dbReference type="EMBL" id="JBIEKR010000006">
    <property type="protein sequence ID" value="MFG6273059.1"/>
    <property type="molecule type" value="Genomic_DNA"/>
</dbReference>
<protein>
    <recommendedName>
        <fullName evidence="3">Stabilization protein</fullName>
    </recommendedName>
</protein>
<keyword evidence="2" id="KW-1185">Reference proteome</keyword>
<reference evidence="1 2" key="1">
    <citation type="submission" date="2024-10" db="EMBL/GenBank/DDBJ databases">
        <authorList>
            <person name="Sang B.-I."/>
            <person name="Prabhaharan D."/>
        </authorList>
    </citation>
    <scope>NUCLEOTIDE SEQUENCE [LARGE SCALE GENOMIC DNA]</scope>
    <source>
        <strain evidence="1 2">MH</strain>
    </source>
</reference>
<gene>
    <name evidence="1" type="ORF">ACGTZG_07640</name>
</gene>
<sequence>MRRANKHQSQTISFTGLVGGVNISMAPEQIDATELQEAQNFIYARDSKRLTGRNGLGTLYTLPGNENIRDMWYDVDTNVLMYFTNQYKAYRYVVGQAPVYIGDLEGSDIPMCAKFMDKIWIASGGKLQYYDYTQNGQLTVVPDSPTCNIVFQRFSRIAVSMNGTDGFYLSGVGDGTDWSEDTNRADKEQWLDVGYGDSGDIAAIVPLATDIVFIKSNGKIYQLTGDAEPTDWQVTEIANNTDIAGTRCAVNIGSSVIFLSIRGLKTLSAVMEYGNIQSADIGDKFNGLLTDGMYEPQFYHLQRHNMILIRPTSDYRYYVAYNYLLGSATTIRFAVPVDAICETASMILAAGNGKIYAWDSQYLDDDGLKIDYILKPKAVIGAEQILLKSVDTKFTADYAGKAEIIDGSLDVEIPTASRNKFRCNHSTDCLDITVKSNDRFTVDHINLEVAEL</sequence>
<evidence type="ECO:0000313" key="1">
    <source>
        <dbReference type="EMBL" id="MFG6273059.1"/>
    </source>
</evidence>